<dbReference type="InParanoid" id="A0A132B7B1"/>
<dbReference type="AlphaFoldDB" id="A0A132B7B1"/>
<dbReference type="InterPro" id="IPR025331">
    <property type="entry name" value="TNT"/>
</dbReference>
<dbReference type="OrthoDB" id="2923349at2759"/>
<gene>
    <name evidence="2" type="ORF">LY89DRAFT_742071</name>
</gene>
<name>A0A132B7B1_MOLSC</name>
<dbReference type="EMBL" id="KQ947436">
    <property type="protein sequence ID" value="KUJ08231.1"/>
    <property type="molecule type" value="Genomic_DNA"/>
</dbReference>
<evidence type="ECO:0000313" key="3">
    <source>
        <dbReference type="Proteomes" id="UP000070700"/>
    </source>
</evidence>
<protein>
    <recommendedName>
        <fullName evidence="1">TNT domain-containing protein</fullName>
    </recommendedName>
</protein>
<proteinExistence type="predicted"/>
<dbReference type="Proteomes" id="UP000070700">
    <property type="component" value="Unassembled WGS sequence"/>
</dbReference>
<organism evidence="2 3">
    <name type="scientific">Mollisia scopiformis</name>
    <name type="common">Conifer needle endophyte fungus</name>
    <name type="synonym">Phialocephala scopiformis</name>
    <dbReference type="NCBI Taxonomy" id="149040"/>
    <lineage>
        <taxon>Eukaryota</taxon>
        <taxon>Fungi</taxon>
        <taxon>Dikarya</taxon>
        <taxon>Ascomycota</taxon>
        <taxon>Pezizomycotina</taxon>
        <taxon>Leotiomycetes</taxon>
        <taxon>Helotiales</taxon>
        <taxon>Mollisiaceae</taxon>
        <taxon>Mollisia</taxon>
    </lineage>
</organism>
<dbReference type="GO" id="GO:0050135">
    <property type="term" value="F:NADP+ nucleosidase activity"/>
    <property type="evidence" value="ECO:0007669"/>
    <property type="project" value="InterPro"/>
</dbReference>
<accession>A0A132B7B1</accession>
<dbReference type="InterPro" id="IPR053024">
    <property type="entry name" value="Fungal_surface_NADase"/>
</dbReference>
<reference evidence="2 3" key="1">
    <citation type="submission" date="2015-10" db="EMBL/GenBank/DDBJ databases">
        <title>Full genome of DAOMC 229536 Phialocephala scopiformis, a fungal endophyte of spruce producing the potent anti-insectan compound rugulosin.</title>
        <authorList>
            <consortium name="DOE Joint Genome Institute"/>
            <person name="Walker A.K."/>
            <person name="Frasz S.L."/>
            <person name="Seifert K.A."/>
            <person name="Miller J.D."/>
            <person name="Mondo S.J."/>
            <person name="Labutti K."/>
            <person name="Lipzen A."/>
            <person name="Dockter R."/>
            <person name="Kennedy M."/>
            <person name="Grigoriev I.V."/>
            <person name="Spatafora J.W."/>
        </authorList>
    </citation>
    <scope>NUCLEOTIDE SEQUENCE [LARGE SCALE GENOMIC DNA]</scope>
    <source>
        <strain evidence="2 3">CBS 120377</strain>
    </source>
</reference>
<evidence type="ECO:0000259" key="1">
    <source>
        <dbReference type="Pfam" id="PF14021"/>
    </source>
</evidence>
<feature type="domain" description="TNT" evidence="1">
    <location>
        <begin position="19"/>
        <end position="114"/>
    </location>
</feature>
<sequence length="117" mass="12882">MTDSNWTLGTGMIIDGNITLPIDTLLDLFGSEYGSYMSPYGAPYMQRALPPSNLDTPASDPSWPYNYHVYKVEKSFNCLAGLIALWFGQLGQGVHYYMSTNVLGLIVGGYLSRVTLS</sequence>
<dbReference type="Pfam" id="PF14021">
    <property type="entry name" value="TNT"/>
    <property type="match status" value="1"/>
</dbReference>
<dbReference type="KEGG" id="psco:LY89DRAFT_742071"/>
<dbReference type="RefSeq" id="XP_018062586.1">
    <property type="nucleotide sequence ID" value="XM_018220787.1"/>
</dbReference>
<dbReference type="PANTHER" id="PTHR42059:SF1">
    <property type="entry name" value="TNT DOMAIN-CONTAINING PROTEIN"/>
    <property type="match status" value="1"/>
</dbReference>
<dbReference type="GeneID" id="28830513"/>
<evidence type="ECO:0000313" key="2">
    <source>
        <dbReference type="EMBL" id="KUJ08231.1"/>
    </source>
</evidence>
<dbReference type="PANTHER" id="PTHR42059">
    <property type="entry name" value="TNT DOMAIN-CONTAINING PROTEIN"/>
    <property type="match status" value="1"/>
</dbReference>
<keyword evidence="3" id="KW-1185">Reference proteome</keyword>